<dbReference type="InterPro" id="IPR029021">
    <property type="entry name" value="Prot-tyrosine_phosphatase-like"/>
</dbReference>
<organism evidence="1 2">
    <name type="scientific">Plasmodium yoelii 17X</name>
    <dbReference type="NCBI Taxonomy" id="1323249"/>
    <lineage>
        <taxon>Eukaryota</taxon>
        <taxon>Sar</taxon>
        <taxon>Alveolata</taxon>
        <taxon>Apicomplexa</taxon>
        <taxon>Aconoidasida</taxon>
        <taxon>Haemosporida</taxon>
        <taxon>Plasmodiidae</taxon>
        <taxon>Plasmodium</taxon>
        <taxon>Plasmodium (Vinckeia)</taxon>
    </lineage>
</organism>
<dbReference type="SUPFAM" id="SSF52799">
    <property type="entry name" value="(Phosphotyrosine protein) phosphatases II"/>
    <property type="match status" value="1"/>
</dbReference>
<evidence type="ECO:0008006" key="3">
    <source>
        <dbReference type="Google" id="ProtNLM"/>
    </source>
</evidence>
<dbReference type="OrthoDB" id="2017893at2759"/>
<keyword evidence="2" id="KW-1185">Reference proteome</keyword>
<reference evidence="1 2" key="1">
    <citation type="submission" date="2013-11" db="EMBL/GenBank/DDBJ databases">
        <title>The Genome Sequence of Plasmodium yoelii 17X.</title>
        <authorList>
            <consortium name="The Broad Institute Genomics Platform"/>
            <consortium name="The Broad Institute Genome Sequencing Center for Infectious Disease"/>
            <person name="Neafsey D."/>
            <person name="Adams J."/>
            <person name="Walker B."/>
            <person name="Young S.K."/>
            <person name="Zeng Q."/>
            <person name="Gargeya S."/>
            <person name="Fitzgerald M."/>
            <person name="Haas B."/>
            <person name="Abouelleil A."/>
            <person name="Alvarado L."/>
            <person name="Chapman S.B."/>
            <person name="Gainer-Dewar J."/>
            <person name="Goldberg J."/>
            <person name="Griggs A."/>
            <person name="Gujja S."/>
            <person name="Hansen M."/>
            <person name="Howarth C."/>
            <person name="Imamovic A."/>
            <person name="Ireland A."/>
            <person name="Larimer J."/>
            <person name="McCowan C."/>
            <person name="Murphy C."/>
            <person name="Pearson M."/>
            <person name="Poon T.W."/>
            <person name="Priest M."/>
            <person name="Roberts A."/>
            <person name="Saif S."/>
            <person name="Shea T."/>
            <person name="Sykes S."/>
            <person name="Wortman J."/>
            <person name="Nusbaum C."/>
            <person name="Birren B."/>
        </authorList>
    </citation>
    <scope>NUCLEOTIDE SEQUENCE [LARGE SCALE GENOMIC DNA]</scope>
    <source>
        <strain evidence="1 2">17X</strain>
    </source>
</reference>
<gene>
    <name evidence="1" type="ORF">YYC_03572</name>
</gene>
<sequence length="201" mass="24017">MSIILRINMCELKPTNSNELQIEFVDEENISNNEKGGNKKKLKEILKRVYIGIYEDSKNILLLKNTGITHILIIRSSKENNIARIMFPHDFEYYIIDIKEDFDFTVYSHFKCLLDDILFENKNNKLFIHSYFNLNDILYLIIFYINITLNCNINDAYSYVKKLFSNLIIPIDDFDQIYYFTKRHMLTYYPGECTTYFDAKD</sequence>
<protein>
    <recommendedName>
        <fullName evidence="3">Tyrosine-protein phosphatase domain-containing protein</fullName>
    </recommendedName>
</protein>
<dbReference type="AlphaFoldDB" id="V7PKB5"/>
<name>V7PKB5_PLAYE</name>
<dbReference type="Proteomes" id="UP000018538">
    <property type="component" value="Unassembled WGS sequence"/>
</dbReference>
<proteinExistence type="predicted"/>
<dbReference type="Gene3D" id="3.90.190.10">
    <property type="entry name" value="Protein tyrosine phosphatase superfamily"/>
    <property type="match status" value="1"/>
</dbReference>
<dbReference type="EMBL" id="KI635769">
    <property type="protein sequence ID" value="ETB58753.1"/>
    <property type="molecule type" value="Genomic_DNA"/>
</dbReference>
<evidence type="ECO:0000313" key="2">
    <source>
        <dbReference type="Proteomes" id="UP000018538"/>
    </source>
</evidence>
<evidence type="ECO:0000313" key="1">
    <source>
        <dbReference type="EMBL" id="ETB58753.1"/>
    </source>
</evidence>
<accession>V7PKB5</accession>